<dbReference type="GO" id="GO:0016787">
    <property type="term" value="F:hydrolase activity"/>
    <property type="evidence" value="ECO:0007669"/>
    <property type="project" value="UniProtKB-KW"/>
</dbReference>
<reference evidence="3 4" key="1">
    <citation type="journal article" date="2014" name="Appl. Environ. Microbiol.">
        <title>Insights into the Microbial Degradation of Rubber and Gutta-Percha by Analysis of the Complete Genome of Nocardia nova SH22a.</title>
        <authorList>
            <person name="Luo Q."/>
            <person name="Hiessl S."/>
            <person name="Poehlein A."/>
            <person name="Daniel R."/>
            <person name="Steinbuchel A."/>
        </authorList>
    </citation>
    <scope>NUCLEOTIDE SEQUENCE [LARGE SCALE GENOMIC DNA]</scope>
    <source>
        <strain evidence="3">SH22a</strain>
    </source>
</reference>
<name>W5TUX3_9NOCA</name>
<dbReference type="RefSeq" id="WP_025352309.1">
    <property type="nucleotide sequence ID" value="NZ_CP006850.1"/>
</dbReference>
<dbReference type="PATRIC" id="fig|1415166.3.peg.6376"/>
<evidence type="ECO:0000313" key="4">
    <source>
        <dbReference type="Proteomes" id="UP000019150"/>
    </source>
</evidence>
<organism evidence="3 4">
    <name type="scientific">Nocardia nova SH22a</name>
    <dbReference type="NCBI Taxonomy" id="1415166"/>
    <lineage>
        <taxon>Bacteria</taxon>
        <taxon>Bacillati</taxon>
        <taxon>Actinomycetota</taxon>
        <taxon>Actinomycetes</taxon>
        <taxon>Mycobacteriales</taxon>
        <taxon>Nocardiaceae</taxon>
        <taxon>Nocardia</taxon>
    </lineage>
</organism>
<dbReference type="Pfam" id="PF20434">
    <property type="entry name" value="BD-FAE"/>
    <property type="match status" value="1"/>
</dbReference>
<dbReference type="SUPFAM" id="SSF53474">
    <property type="entry name" value="alpha/beta-Hydrolases"/>
    <property type="match status" value="1"/>
</dbReference>
<dbReference type="AlphaFoldDB" id="W5TUX3"/>
<dbReference type="EMBL" id="CP006850">
    <property type="protein sequence ID" value="AHH20971.1"/>
    <property type="molecule type" value="Genomic_DNA"/>
</dbReference>
<dbReference type="HOGENOM" id="CLU_012494_4_7_11"/>
<dbReference type="KEGG" id="nno:NONO_c62000"/>
<evidence type="ECO:0000259" key="2">
    <source>
        <dbReference type="Pfam" id="PF20434"/>
    </source>
</evidence>
<gene>
    <name evidence="3" type="ORF">NONO_c62000</name>
</gene>
<dbReference type="InterPro" id="IPR050300">
    <property type="entry name" value="GDXG_lipolytic_enzyme"/>
</dbReference>
<evidence type="ECO:0000256" key="1">
    <source>
        <dbReference type="ARBA" id="ARBA00022801"/>
    </source>
</evidence>
<dbReference type="PANTHER" id="PTHR48081">
    <property type="entry name" value="AB HYDROLASE SUPERFAMILY PROTEIN C4A8.06C"/>
    <property type="match status" value="1"/>
</dbReference>
<dbReference type="OrthoDB" id="9803828at2"/>
<dbReference type="STRING" id="1415166.NONO_c62000"/>
<dbReference type="PANTHER" id="PTHR48081:SF33">
    <property type="entry name" value="KYNURENINE FORMAMIDASE"/>
    <property type="match status" value="1"/>
</dbReference>
<proteinExistence type="predicted"/>
<sequence>MSDPHIDDAFNVRNTVPPKVFDATIAAYRRRSDQAVAGLPGIPDLVYDPESGQRLDIWGTAPGELRPAFLAIHGGYWRMLSRHDTAFMARPLADAGIATVAIDYGLAPATTLEEIVRQVRTAVAWVHHHGTAHGLDPHRITVGGSSAGGHLTASVMVRGWHADFAVPVDVVKAAAPLSGLFDLRPLVDSFANEWLGLTPARAAALSPQLHADQPGPPALIAVAAADGTGFLHQSRVFHDSWSRHSPSTLRIIPARNHYDLFLDLADRQSILTHDLIALIEATAIRSPAPSSTATPHD</sequence>
<evidence type="ECO:0000313" key="3">
    <source>
        <dbReference type="EMBL" id="AHH20971.1"/>
    </source>
</evidence>
<feature type="domain" description="BD-FAE-like" evidence="2">
    <location>
        <begin position="66"/>
        <end position="239"/>
    </location>
</feature>
<keyword evidence="1 3" id="KW-0378">Hydrolase</keyword>
<protein>
    <submittedName>
        <fullName evidence="3">Alpha/beta hydrolase family protein</fullName>
    </submittedName>
</protein>
<keyword evidence="4" id="KW-1185">Reference proteome</keyword>
<accession>W5TUX3</accession>
<dbReference type="eggNOG" id="COG0657">
    <property type="taxonomic scope" value="Bacteria"/>
</dbReference>
<dbReference type="Gene3D" id="3.40.50.1820">
    <property type="entry name" value="alpha/beta hydrolase"/>
    <property type="match status" value="1"/>
</dbReference>
<dbReference type="InterPro" id="IPR049492">
    <property type="entry name" value="BD-FAE-like_dom"/>
</dbReference>
<dbReference type="InterPro" id="IPR029058">
    <property type="entry name" value="AB_hydrolase_fold"/>
</dbReference>
<dbReference type="Proteomes" id="UP000019150">
    <property type="component" value="Chromosome"/>
</dbReference>